<dbReference type="AlphaFoldDB" id="C0G6P8"/>
<reference evidence="2 3" key="1">
    <citation type="submission" date="2009-03" db="EMBL/GenBank/DDBJ databases">
        <authorList>
            <person name="Setubal J.C."/>
            <person name="Boyle S."/>
            <person name="Crasta O.R."/>
            <person name="Gillespie J.J."/>
            <person name="Kenyon R.W."/>
            <person name="Lu J."/>
            <person name="Mane S."/>
            <person name="Nagrani S."/>
            <person name="Shallom J.M."/>
            <person name="Shallom S."/>
            <person name="Shukla M."/>
            <person name="Snyder E.E."/>
            <person name="Sobral B.W."/>
            <person name="Wattam A.R."/>
            <person name="Will R."/>
            <person name="Williams K."/>
            <person name="Yoo H."/>
            <person name="Bruce D.H."/>
            <person name="Detter C."/>
            <person name="Munk C."/>
            <person name="Brettin T.S."/>
            <person name="Ficht T."/>
        </authorList>
    </citation>
    <scope>NUCLEOTIDE SEQUENCE [LARGE SCALE GENOMIC DNA]</scope>
    <source>
        <strain evidence="2 3">Cudo</strain>
    </source>
</reference>
<organism evidence="2 3">
    <name type="scientific">Brucella ceti str. Cudo</name>
    <dbReference type="NCBI Taxonomy" id="595497"/>
    <lineage>
        <taxon>Bacteria</taxon>
        <taxon>Pseudomonadati</taxon>
        <taxon>Pseudomonadota</taxon>
        <taxon>Alphaproteobacteria</taxon>
        <taxon>Hyphomicrobiales</taxon>
        <taxon>Brucellaceae</taxon>
        <taxon>Brucella/Ochrobactrum group</taxon>
        <taxon>Brucella</taxon>
    </lineage>
</organism>
<comment type="caution">
    <text evidence="2">The sequence shown here is derived from an EMBL/GenBank/DDBJ whole genome shotgun (WGS) entry which is preliminary data.</text>
</comment>
<protein>
    <recommendedName>
        <fullName evidence="4">ATP/GTP-binding site motif A</fullName>
    </recommendedName>
</protein>
<dbReference type="Pfam" id="PF08904">
    <property type="entry name" value="EipB_like"/>
    <property type="match status" value="1"/>
</dbReference>
<proteinExistence type="predicted"/>
<evidence type="ECO:0000313" key="2">
    <source>
        <dbReference type="EMBL" id="EEH14682.1"/>
    </source>
</evidence>
<accession>C0G6P8</accession>
<evidence type="ECO:0008006" key="4">
    <source>
        <dbReference type="Google" id="ProtNLM"/>
    </source>
</evidence>
<evidence type="ECO:0000313" key="3">
    <source>
        <dbReference type="Proteomes" id="UP000003678"/>
    </source>
</evidence>
<name>C0G6P8_9HYPH</name>
<gene>
    <name evidence="2" type="ORF">BCETI_3000448</name>
</gene>
<dbReference type="EMBL" id="ACJD01000003">
    <property type="protein sequence ID" value="EEH14682.1"/>
    <property type="molecule type" value="Genomic_DNA"/>
</dbReference>
<feature type="transmembrane region" description="Helical" evidence="1">
    <location>
        <begin position="50"/>
        <end position="75"/>
    </location>
</feature>
<keyword evidence="1" id="KW-0472">Membrane</keyword>
<evidence type="ECO:0000256" key="1">
    <source>
        <dbReference type="SAM" id="Phobius"/>
    </source>
</evidence>
<keyword evidence="1" id="KW-0812">Transmembrane</keyword>
<dbReference type="InterPro" id="IPR015000">
    <property type="entry name" value="EipB-like"/>
</dbReference>
<sequence length="326" mass="36314">MLKKALRDLSHVRIDEAFGEGCFFCLASATSFFIMLVNSSGDSCMRFVRIAAAASGATVFMWAGFAGAASAASAVRLVPHRAIYDLTLDRADEKSGISGLTGRMVYEFNGSASACEGYTTNFRFVTRVDMDEQPQRVTDQQTTTFEDADGKDFRFVNKTFVDKELVKEVRGDAKLEDGKTVVKLSKPKENTLDLKGTQFPTRHMEELIGKAEAGQKFYQTTLFDASEDADRVVATTVVVGKQQAVPDDETKVMGKFSKDQVWPVTIAYFDDKEQQDGMPIYRINFKLYRNGITRDLTMDYGDFSMRGKLVKLDIYDTGKNKTGCSK</sequence>
<dbReference type="Proteomes" id="UP000003678">
    <property type="component" value="Unassembled WGS sequence"/>
</dbReference>
<keyword evidence="1" id="KW-1133">Transmembrane helix</keyword>
<feature type="transmembrane region" description="Helical" evidence="1">
    <location>
        <begin position="21"/>
        <end position="38"/>
    </location>
</feature>